<organism evidence="2 3">
    <name type="scientific">Thermomonas beijingensis</name>
    <dbReference type="NCBI Taxonomy" id="2872701"/>
    <lineage>
        <taxon>Bacteria</taxon>
        <taxon>Pseudomonadati</taxon>
        <taxon>Pseudomonadota</taxon>
        <taxon>Gammaproteobacteria</taxon>
        <taxon>Lysobacterales</taxon>
        <taxon>Lysobacteraceae</taxon>
        <taxon>Thermomonas</taxon>
    </lineage>
</organism>
<dbReference type="Proteomes" id="UP001430290">
    <property type="component" value="Unassembled WGS sequence"/>
</dbReference>
<keyword evidence="3" id="KW-1185">Reference proteome</keyword>
<dbReference type="Pfam" id="PF04448">
    <property type="entry name" value="DUF551"/>
    <property type="match status" value="1"/>
</dbReference>
<name>A0ABS7TH48_9GAMM</name>
<evidence type="ECO:0000313" key="3">
    <source>
        <dbReference type="Proteomes" id="UP001430290"/>
    </source>
</evidence>
<evidence type="ECO:0000259" key="1">
    <source>
        <dbReference type="Pfam" id="PF04448"/>
    </source>
</evidence>
<accession>A0ABS7TH48</accession>
<feature type="domain" description="DUF551" evidence="1">
    <location>
        <begin position="34"/>
        <end position="62"/>
    </location>
</feature>
<gene>
    <name evidence="2" type="ORF">K7B09_12745</name>
</gene>
<dbReference type="EMBL" id="JAIQDJ010000022">
    <property type="protein sequence ID" value="MBZ4187189.1"/>
    <property type="molecule type" value="Genomic_DNA"/>
</dbReference>
<proteinExistence type="predicted"/>
<reference evidence="2" key="1">
    <citation type="submission" date="2021-09" db="EMBL/GenBank/DDBJ databases">
        <authorList>
            <person name="Wu T."/>
            <person name="Guo S.Z."/>
        </authorList>
    </citation>
    <scope>NUCLEOTIDE SEQUENCE</scope>
    <source>
        <strain evidence="2">RSS-23</strain>
    </source>
</reference>
<dbReference type="InterPro" id="IPR007539">
    <property type="entry name" value="DUF551"/>
</dbReference>
<evidence type="ECO:0000313" key="2">
    <source>
        <dbReference type="EMBL" id="MBZ4187189.1"/>
    </source>
</evidence>
<comment type="caution">
    <text evidence="2">The sequence shown here is derived from an EMBL/GenBank/DDBJ whole genome shotgun (WGS) entry which is preliminary data.</text>
</comment>
<protein>
    <submittedName>
        <fullName evidence="2">DUF551 domain-containing protein</fullName>
    </submittedName>
</protein>
<sequence>MWQPIETAPRDSNILGWNQYDGVLVYRPLYFSSKNFAGWDAVYDTENLAEAPTHWMPLPEAPVST</sequence>
<dbReference type="RefSeq" id="WP_223629858.1">
    <property type="nucleotide sequence ID" value="NZ_JAIQDJ010000022.1"/>
</dbReference>